<organism evidence="2 3">
    <name type="scientific">Hypsizygus marmoreus</name>
    <name type="common">White beech mushroom</name>
    <name type="synonym">Agaricus marmoreus</name>
    <dbReference type="NCBI Taxonomy" id="39966"/>
    <lineage>
        <taxon>Eukaryota</taxon>
        <taxon>Fungi</taxon>
        <taxon>Dikarya</taxon>
        <taxon>Basidiomycota</taxon>
        <taxon>Agaricomycotina</taxon>
        <taxon>Agaricomycetes</taxon>
        <taxon>Agaricomycetidae</taxon>
        <taxon>Agaricales</taxon>
        <taxon>Tricholomatineae</taxon>
        <taxon>Lyophyllaceae</taxon>
        <taxon>Hypsizygus</taxon>
    </lineage>
</organism>
<gene>
    <name evidence="2" type="ORF">Hypma_002851</name>
</gene>
<comment type="caution">
    <text evidence="2">The sequence shown here is derived from an EMBL/GenBank/DDBJ whole genome shotgun (WGS) entry which is preliminary data.</text>
</comment>
<keyword evidence="3" id="KW-1185">Reference proteome</keyword>
<evidence type="ECO:0000313" key="3">
    <source>
        <dbReference type="Proteomes" id="UP000076154"/>
    </source>
</evidence>
<accession>A0A369J3E0</accession>
<evidence type="ECO:0000313" key="2">
    <source>
        <dbReference type="EMBL" id="RDB16498.1"/>
    </source>
</evidence>
<reference evidence="2" key="1">
    <citation type="submission" date="2018-04" db="EMBL/GenBank/DDBJ databases">
        <title>Whole genome sequencing of Hypsizygus marmoreus.</title>
        <authorList>
            <person name="Choi I.-G."/>
            <person name="Min B."/>
            <person name="Kim J.-G."/>
            <person name="Kim S."/>
            <person name="Oh Y.-L."/>
            <person name="Kong W.-S."/>
            <person name="Park H."/>
            <person name="Jeong J."/>
            <person name="Song E.-S."/>
        </authorList>
    </citation>
    <scope>NUCLEOTIDE SEQUENCE [LARGE SCALE GENOMIC DNA]</scope>
    <source>
        <strain evidence="2">51987-8</strain>
    </source>
</reference>
<feature type="compositionally biased region" description="Polar residues" evidence="1">
    <location>
        <begin position="246"/>
        <end position="256"/>
    </location>
</feature>
<sequence length="433" mass="48286">MAENAAVELTVTVRYYGPKASNFYSSNSTGTKMLKEDLLTLKLPHPKQEHITFKRLPNGTSECTFFWPSVAWKGVLHKHLTNKIVPFYEQSEAYKDSLKELYIDYISLREGHPKISFSTPKKHPARPSIPTTPILFPHKQWRRSDPAGLSQSGSSANNFNEAQELLDDMATVLRIPKAEPIEPTIPQPLVRDDSLASSRASTPPKPIKTSGSDIGTPMSIASSVPASPVLRPTVIETLPVPPLTISSTSVPPQSFIASPHPLPTPLPRPTFEDSYNSPPPGLTMSMRTHLPSPSRTSRKRSHSPDPDTRPPLRPAPNPKDVPTIQKLTRELWDLRRQVTAGVARETAILNELRSLNSAFLPEVSTVIGSKDDFATRTRLQMVERDLRDERKLRIQAESMLKDIQQECKEPFIVPALFDAFIMISKITNEAMDT</sequence>
<dbReference type="Proteomes" id="UP000076154">
    <property type="component" value="Unassembled WGS sequence"/>
</dbReference>
<dbReference type="EMBL" id="LUEZ02000124">
    <property type="protein sequence ID" value="RDB16498.1"/>
    <property type="molecule type" value="Genomic_DNA"/>
</dbReference>
<dbReference type="InParanoid" id="A0A369J3E0"/>
<evidence type="ECO:0000256" key="1">
    <source>
        <dbReference type="SAM" id="MobiDB-lite"/>
    </source>
</evidence>
<feature type="region of interest" description="Disordered" evidence="1">
    <location>
        <begin position="246"/>
        <end position="324"/>
    </location>
</feature>
<dbReference type="STRING" id="39966.A0A369J3E0"/>
<proteinExistence type="predicted"/>
<dbReference type="AlphaFoldDB" id="A0A369J3E0"/>
<protein>
    <submittedName>
        <fullName evidence="2">Uncharacterized protein</fullName>
    </submittedName>
</protein>
<feature type="region of interest" description="Disordered" evidence="1">
    <location>
        <begin position="183"/>
        <end position="216"/>
    </location>
</feature>
<name>A0A369J3E0_HYPMA</name>
<dbReference type="OrthoDB" id="3070390at2759"/>